<reference evidence="14" key="1">
    <citation type="submission" date="2025-08" db="UniProtKB">
        <authorList>
            <consortium name="RefSeq"/>
        </authorList>
    </citation>
    <scope>IDENTIFICATION</scope>
    <source>
        <tissue evidence="14">Gonads</tissue>
    </source>
</reference>
<keyword evidence="9" id="KW-0472">Membrane</keyword>
<evidence type="ECO:0000256" key="3">
    <source>
        <dbReference type="ARBA" id="ARBA00022448"/>
    </source>
</evidence>
<keyword evidence="4 12" id="KW-0894">Sodium channel</keyword>
<protein>
    <submittedName>
        <fullName evidence="14">Sodium channel protein Nach-like</fullName>
    </submittedName>
</protein>
<evidence type="ECO:0000256" key="7">
    <source>
        <dbReference type="ARBA" id="ARBA00023053"/>
    </source>
</evidence>
<keyword evidence="10 12" id="KW-0739">Sodium transport</keyword>
<evidence type="ECO:0000256" key="11">
    <source>
        <dbReference type="ARBA" id="ARBA00023303"/>
    </source>
</evidence>
<keyword evidence="13" id="KW-1185">Reference proteome</keyword>
<keyword evidence="11 12" id="KW-0407">Ion channel</keyword>
<dbReference type="RefSeq" id="XP_030756814.1">
    <property type="nucleotide sequence ID" value="XM_030900954.1"/>
</dbReference>
<evidence type="ECO:0000256" key="8">
    <source>
        <dbReference type="ARBA" id="ARBA00023065"/>
    </source>
</evidence>
<dbReference type="GO" id="GO:0005886">
    <property type="term" value="C:plasma membrane"/>
    <property type="evidence" value="ECO:0007669"/>
    <property type="project" value="TreeGrafter"/>
</dbReference>
<proteinExistence type="inferred from homology"/>
<dbReference type="Gene3D" id="1.10.287.820">
    <property type="entry name" value="Acid-sensing ion channel domain"/>
    <property type="match status" value="1"/>
</dbReference>
<organism evidence="13 14">
    <name type="scientific">Sitophilus oryzae</name>
    <name type="common">Rice weevil</name>
    <name type="synonym">Curculio oryzae</name>
    <dbReference type="NCBI Taxonomy" id="7048"/>
    <lineage>
        <taxon>Eukaryota</taxon>
        <taxon>Metazoa</taxon>
        <taxon>Ecdysozoa</taxon>
        <taxon>Arthropoda</taxon>
        <taxon>Hexapoda</taxon>
        <taxon>Insecta</taxon>
        <taxon>Pterygota</taxon>
        <taxon>Neoptera</taxon>
        <taxon>Endopterygota</taxon>
        <taxon>Coleoptera</taxon>
        <taxon>Polyphaga</taxon>
        <taxon>Cucujiformia</taxon>
        <taxon>Curculionidae</taxon>
        <taxon>Dryophthorinae</taxon>
        <taxon>Sitophilus</taxon>
    </lineage>
</organism>
<keyword evidence="6" id="KW-1133">Transmembrane helix</keyword>
<evidence type="ECO:0000313" key="14">
    <source>
        <dbReference type="RefSeq" id="XP_030756814.1"/>
    </source>
</evidence>
<sequence length="185" mass="21567">MLVRCTWNRKTVNCNAIFEEKYIGYGRCCSFNYVGESLNKTPIRTESYGIFTGLKVWIKPHYNIREYSGVLVQIDDSRDLSYKVENRKFLSLGTVNYIHVQASKKLTSPDVKRLSNKQRNCVYGDERKLKYFKIYTNAKCAVSCKAEFFYKLCQCVPHYYGFVNDKPMCGLNKLPCIESNTEMEC</sequence>
<evidence type="ECO:0000256" key="4">
    <source>
        <dbReference type="ARBA" id="ARBA00022461"/>
    </source>
</evidence>
<name>A0A6J2Y1N1_SITOR</name>
<comment type="subcellular location">
    <subcellularLocation>
        <location evidence="1">Membrane</location>
        <topology evidence="1">Multi-pass membrane protein</topology>
    </subcellularLocation>
</comment>
<keyword evidence="5 12" id="KW-0812">Transmembrane</keyword>
<evidence type="ECO:0000256" key="5">
    <source>
        <dbReference type="ARBA" id="ARBA00022692"/>
    </source>
</evidence>
<dbReference type="Proteomes" id="UP000504635">
    <property type="component" value="Unplaced"/>
</dbReference>
<dbReference type="GeneID" id="115882728"/>
<dbReference type="KEGG" id="soy:115882728"/>
<dbReference type="Pfam" id="PF00858">
    <property type="entry name" value="ASC"/>
    <property type="match status" value="1"/>
</dbReference>
<dbReference type="PANTHER" id="PTHR11690">
    <property type="entry name" value="AMILORIDE-SENSITIVE SODIUM CHANNEL-RELATED"/>
    <property type="match status" value="1"/>
</dbReference>
<keyword evidence="7" id="KW-0915">Sodium</keyword>
<evidence type="ECO:0000256" key="9">
    <source>
        <dbReference type="ARBA" id="ARBA00023136"/>
    </source>
</evidence>
<keyword evidence="3 12" id="KW-0813">Transport</keyword>
<dbReference type="InterPro" id="IPR001873">
    <property type="entry name" value="ENaC"/>
</dbReference>
<keyword evidence="8 12" id="KW-0406">Ion transport</keyword>
<evidence type="ECO:0000256" key="1">
    <source>
        <dbReference type="ARBA" id="ARBA00004141"/>
    </source>
</evidence>
<evidence type="ECO:0000256" key="10">
    <source>
        <dbReference type="ARBA" id="ARBA00023201"/>
    </source>
</evidence>
<evidence type="ECO:0000256" key="2">
    <source>
        <dbReference type="ARBA" id="ARBA00007193"/>
    </source>
</evidence>
<evidence type="ECO:0000313" key="13">
    <source>
        <dbReference type="Proteomes" id="UP000504635"/>
    </source>
</evidence>
<accession>A0A6J2Y1N1</accession>
<dbReference type="GO" id="GO:0015280">
    <property type="term" value="F:ligand-gated sodium channel activity"/>
    <property type="evidence" value="ECO:0007669"/>
    <property type="project" value="TreeGrafter"/>
</dbReference>
<dbReference type="PANTHER" id="PTHR11690:SF300">
    <property type="entry name" value="PICKPOCKET PROTEIN 19"/>
    <property type="match status" value="1"/>
</dbReference>
<dbReference type="AlphaFoldDB" id="A0A6J2Y1N1"/>
<dbReference type="InParanoid" id="A0A6J2Y1N1"/>
<comment type="similarity">
    <text evidence="2 12">Belongs to the amiloride-sensitive sodium channel (TC 1.A.6) family.</text>
</comment>
<gene>
    <name evidence="14" type="primary">LOC115882728</name>
</gene>
<dbReference type="OrthoDB" id="6502088at2759"/>
<evidence type="ECO:0000256" key="6">
    <source>
        <dbReference type="ARBA" id="ARBA00022989"/>
    </source>
</evidence>
<evidence type="ECO:0000256" key="12">
    <source>
        <dbReference type="RuleBase" id="RU000679"/>
    </source>
</evidence>